<evidence type="ECO:0000313" key="2">
    <source>
        <dbReference type="EMBL" id="SUU98547.1"/>
    </source>
</evidence>
<evidence type="ECO:0000313" key="1">
    <source>
        <dbReference type="EMBL" id="RZN61069.1"/>
    </source>
</evidence>
<name>A0A0F5EZV7_AVIPA</name>
<evidence type="ECO:0000313" key="3">
    <source>
        <dbReference type="Proteomes" id="UP000254620"/>
    </source>
</evidence>
<dbReference type="OrthoDB" id="9925792at2"/>
<gene>
    <name evidence="1" type="ORF">EIG79_02010</name>
    <name evidence="2" type="ORF">NCTC10926_01983</name>
</gene>
<dbReference type="RefSeq" id="WP_046098039.1">
    <property type="nucleotide sequence ID" value="NZ_LAEN01000022.1"/>
</dbReference>
<evidence type="ECO:0000313" key="4">
    <source>
        <dbReference type="Proteomes" id="UP000294229"/>
    </source>
</evidence>
<protein>
    <recommendedName>
        <fullName evidence="5">Lipoprotein</fullName>
    </recommendedName>
</protein>
<dbReference type="EMBL" id="RQXS01000004">
    <property type="protein sequence ID" value="RZN61069.1"/>
    <property type="molecule type" value="Genomic_DNA"/>
</dbReference>
<organism evidence="1 4">
    <name type="scientific">Avibacterium paragallinarum</name>
    <name type="common">Haemophilus gallinarum</name>
    <dbReference type="NCBI Taxonomy" id="728"/>
    <lineage>
        <taxon>Bacteria</taxon>
        <taxon>Pseudomonadati</taxon>
        <taxon>Pseudomonadota</taxon>
        <taxon>Gammaproteobacteria</taxon>
        <taxon>Pasteurellales</taxon>
        <taxon>Pasteurellaceae</taxon>
        <taxon>Avibacterium</taxon>
    </lineage>
</organism>
<reference evidence="1 4" key="2">
    <citation type="submission" date="2018-11" db="EMBL/GenBank/DDBJ databases">
        <title>Sequencing Av. paragallinarum serogroups.</title>
        <authorList>
            <person name="Hellmuth J.E."/>
            <person name="Boucher C.E."/>
            <person name="Cason E.D."/>
        </authorList>
    </citation>
    <scope>NUCLEOTIDE SEQUENCE [LARGE SCALE GENOMIC DNA]</scope>
    <source>
        <strain evidence="1 4">SA-3</strain>
    </source>
</reference>
<dbReference type="Proteomes" id="UP000294229">
    <property type="component" value="Unassembled WGS sequence"/>
</dbReference>
<dbReference type="EMBL" id="UFSW01000001">
    <property type="protein sequence ID" value="SUU98547.1"/>
    <property type="molecule type" value="Genomic_DNA"/>
</dbReference>
<sequence>MKFNKLFFATMIITSAALTGCAELQNELSNIGKSAKDSAVQRAQIEASSKASEAVGKTLGSKY</sequence>
<accession>A0A0F5EZV7</accession>
<reference evidence="2 3" key="1">
    <citation type="submission" date="2018-06" db="EMBL/GenBank/DDBJ databases">
        <authorList>
            <consortium name="Pathogen Informatics"/>
            <person name="Doyle S."/>
        </authorList>
    </citation>
    <scope>NUCLEOTIDE SEQUENCE [LARGE SCALE GENOMIC DNA]</scope>
    <source>
        <strain evidence="2 3">NCTC10926</strain>
    </source>
</reference>
<dbReference type="AlphaFoldDB" id="A0A0F5EZV7"/>
<dbReference type="Proteomes" id="UP000254620">
    <property type="component" value="Unassembled WGS sequence"/>
</dbReference>
<dbReference type="eggNOG" id="ENOG5030S7I">
    <property type="taxonomic scope" value="Bacteria"/>
</dbReference>
<dbReference type="PROSITE" id="PS51257">
    <property type="entry name" value="PROKAR_LIPOPROTEIN"/>
    <property type="match status" value="1"/>
</dbReference>
<evidence type="ECO:0008006" key="5">
    <source>
        <dbReference type="Google" id="ProtNLM"/>
    </source>
</evidence>
<proteinExistence type="predicted"/>